<dbReference type="Proteomes" id="UP000612456">
    <property type="component" value="Unassembled WGS sequence"/>
</dbReference>
<feature type="transmembrane region" description="Helical" evidence="5">
    <location>
        <begin position="476"/>
        <end position="496"/>
    </location>
</feature>
<feature type="domain" description="ABC-2 type transporter transmembrane" evidence="6">
    <location>
        <begin position="456"/>
        <end position="649"/>
    </location>
</feature>
<feature type="transmembrane region" description="Helical" evidence="5">
    <location>
        <begin position="574"/>
        <end position="593"/>
    </location>
</feature>
<dbReference type="InterPro" id="IPR013525">
    <property type="entry name" value="ABC2_TM"/>
</dbReference>
<evidence type="ECO:0000313" key="7">
    <source>
        <dbReference type="EMBL" id="GGD76286.1"/>
    </source>
</evidence>
<dbReference type="GO" id="GO:0016020">
    <property type="term" value="C:membrane"/>
    <property type="evidence" value="ECO:0007669"/>
    <property type="project" value="UniProtKB-SubCell"/>
</dbReference>
<keyword evidence="2 5" id="KW-0812">Transmembrane</keyword>
<dbReference type="PANTHER" id="PTHR43077:SF5">
    <property type="entry name" value="PHAGE INFECTION PROTEIN"/>
    <property type="match status" value="1"/>
</dbReference>
<keyword evidence="3 5" id="KW-1133">Transmembrane helix</keyword>
<evidence type="ECO:0000256" key="2">
    <source>
        <dbReference type="ARBA" id="ARBA00022692"/>
    </source>
</evidence>
<evidence type="ECO:0000256" key="1">
    <source>
        <dbReference type="ARBA" id="ARBA00004141"/>
    </source>
</evidence>
<dbReference type="PANTHER" id="PTHR43077">
    <property type="entry name" value="TRANSPORT PERMEASE YVFS-RELATED"/>
    <property type="match status" value="1"/>
</dbReference>
<dbReference type="EMBL" id="BMHP01000002">
    <property type="protein sequence ID" value="GGD76286.1"/>
    <property type="molecule type" value="Genomic_DNA"/>
</dbReference>
<proteinExistence type="predicted"/>
<evidence type="ECO:0000256" key="3">
    <source>
        <dbReference type="ARBA" id="ARBA00022989"/>
    </source>
</evidence>
<dbReference type="InterPro" id="IPR017501">
    <property type="entry name" value="Phage_infect_YhgE_C"/>
</dbReference>
<dbReference type="Gene3D" id="3.40.1710.10">
    <property type="entry name" value="abc type-2 transporter like domain"/>
    <property type="match status" value="1"/>
</dbReference>
<dbReference type="RefSeq" id="WP_188993513.1">
    <property type="nucleotide sequence ID" value="NZ_BMHP01000002.1"/>
</dbReference>
<dbReference type="Pfam" id="PF12698">
    <property type="entry name" value="ABC2_membrane_3"/>
    <property type="match status" value="2"/>
</dbReference>
<comment type="subcellular location">
    <subcellularLocation>
        <location evidence="1">Membrane</location>
        <topology evidence="1">Multi-pass membrane protein</topology>
    </subcellularLocation>
</comment>
<organism evidence="7 8">
    <name type="scientific">Paenibacillus nasutitermitis</name>
    <dbReference type="NCBI Taxonomy" id="1652958"/>
    <lineage>
        <taxon>Bacteria</taxon>
        <taxon>Bacillati</taxon>
        <taxon>Bacillota</taxon>
        <taxon>Bacilli</taxon>
        <taxon>Bacillales</taxon>
        <taxon>Paenibacillaceae</taxon>
        <taxon>Paenibacillus</taxon>
    </lineage>
</organism>
<dbReference type="NCBIfam" id="TIGR03062">
    <property type="entry name" value="pip_yhgE_Cterm"/>
    <property type="match status" value="1"/>
</dbReference>
<reference evidence="7" key="2">
    <citation type="submission" date="2020-09" db="EMBL/GenBank/DDBJ databases">
        <authorList>
            <person name="Sun Q."/>
            <person name="Zhou Y."/>
        </authorList>
    </citation>
    <scope>NUCLEOTIDE SEQUENCE</scope>
    <source>
        <strain evidence="7">CGMCC 1.15178</strain>
    </source>
</reference>
<evidence type="ECO:0000259" key="6">
    <source>
        <dbReference type="Pfam" id="PF12698"/>
    </source>
</evidence>
<dbReference type="InterPro" id="IPR017500">
    <property type="entry name" value="Phage_infect_YhgE_N"/>
</dbReference>
<dbReference type="NCBIfam" id="TIGR03061">
    <property type="entry name" value="pip_yhgE_Nterm"/>
    <property type="match status" value="1"/>
</dbReference>
<keyword evidence="8" id="KW-1185">Reference proteome</keyword>
<evidence type="ECO:0000313" key="8">
    <source>
        <dbReference type="Proteomes" id="UP000612456"/>
    </source>
</evidence>
<feature type="transmembrane region" description="Helical" evidence="5">
    <location>
        <begin position="517"/>
        <end position="539"/>
    </location>
</feature>
<sequence length="673" mass="69149">MGFTLFGKEISRMVRNPKLLIPIIGILFIPIMYSGMLVGAFWDPYGKLSELPVAVVNEDQGAAFEGKTLAVGSDLVANLKENKQFNWAFVDRAEAEKGLEAGDYYYAIEIPASFSKQATTLLDENPQPASLQYISNDSDNYLAAKIGHTAIDQLQAELSQEVTKSYAEAVFNQIGDAADGITKASEGAAKLKDGAADAASGASLLLENVGKLASGTLALQNGAAALDKGAAQVAKGTAVLSTGAASMSDGLGKLAAAGKQLGGGAEDALKAAKKLSAGLDAAKTGSGQLADSSAKLAAALEAYAAANEDAAQDPALQELLAAARKTAAGAGELAGSSAKLAAGATQLQQGQSSLLKGIDALHAKLADAKQSGAKLAAGAKEAAGGAAKLADGAAAAGRGAAELADGSGKLKSGSAALASGARQLAGGSAELADKLGSAAAETSGVQGTDALYDMFAKPVQVEEQKLSNVPNYGTGFTPYFLSLGLFVGALLSTMVLPMRETAEPPRSGWSWFASKALLFLSIGTVQGLIADAILVYGIGVHVNHPLAFVGLTVLTSVTFMMIIQFLVTAMDQPGRFIAVILLILQLTGSAGTYPRELVPAWLRTAGDWLPMTYSISAFRTVITGESLDKTGNLSLHIALFGIVFAAMSLVFFLLLYRKNRRTAELQGSKMLTA</sequence>
<feature type="transmembrane region" description="Helical" evidence="5">
    <location>
        <begin position="20"/>
        <end position="42"/>
    </location>
</feature>
<comment type="caution">
    <text evidence="7">The sequence shown here is derived from an EMBL/GenBank/DDBJ whole genome shotgun (WGS) entry which is preliminary data.</text>
</comment>
<feature type="transmembrane region" description="Helical" evidence="5">
    <location>
        <begin position="633"/>
        <end position="656"/>
    </location>
</feature>
<name>A0A916Z4F2_9BACL</name>
<protein>
    <submittedName>
        <fullName evidence="7">Phage infection protein</fullName>
    </submittedName>
</protein>
<feature type="transmembrane region" description="Helical" evidence="5">
    <location>
        <begin position="545"/>
        <end position="567"/>
    </location>
</feature>
<dbReference type="AlphaFoldDB" id="A0A916Z4F2"/>
<accession>A0A916Z4F2</accession>
<evidence type="ECO:0000256" key="5">
    <source>
        <dbReference type="SAM" id="Phobius"/>
    </source>
</evidence>
<reference evidence="7" key="1">
    <citation type="journal article" date="2014" name="Int. J. Syst. Evol. Microbiol.">
        <title>Complete genome sequence of Corynebacterium casei LMG S-19264T (=DSM 44701T), isolated from a smear-ripened cheese.</title>
        <authorList>
            <consortium name="US DOE Joint Genome Institute (JGI-PGF)"/>
            <person name="Walter F."/>
            <person name="Albersmeier A."/>
            <person name="Kalinowski J."/>
            <person name="Ruckert C."/>
        </authorList>
    </citation>
    <scope>NUCLEOTIDE SEQUENCE</scope>
    <source>
        <strain evidence="7">CGMCC 1.15178</strain>
    </source>
</reference>
<evidence type="ECO:0000256" key="4">
    <source>
        <dbReference type="ARBA" id="ARBA00023136"/>
    </source>
</evidence>
<dbReference type="GO" id="GO:0140359">
    <property type="term" value="F:ABC-type transporter activity"/>
    <property type="evidence" value="ECO:0007669"/>
    <property type="project" value="InterPro"/>
</dbReference>
<keyword evidence="4 5" id="KW-0472">Membrane</keyword>
<dbReference type="InterPro" id="IPR051328">
    <property type="entry name" value="T7SS_ABC-Transporter"/>
</dbReference>
<feature type="domain" description="ABC-2 type transporter transmembrane" evidence="6">
    <location>
        <begin position="24"/>
        <end position="160"/>
    </location>
</feature>
<gene>
    <name evidence="7" type="ORF">GCM10010911_37950</name>
</gene>